<dbReference type="Proteomes" id="UP000027665">
    <property type="component" value="Unassembled WGS sequence"/>
</dbReference>
<dbReference type="InterPro" id="IPR010282">
    <property type="entry name" value="Uncharacterised_HutD/Ves"/>
</dbReference>
<protein>
    <recommendedName>
        <fullName evidence="3">HutD-family protein</fullName>
    </recommendedName>
</protein>
<dbReference type="InterPro" id="IPR014710">
    <property type="entry name" value="RmlC-like_jellyroll"/>
</dbReference>
<name>A0A073J2L5_9BACT</name>
<accession>A0A073J2L5</accession>
<dbReference type="PANTHER" id="PTHR37943">
    <property type="entry name" value="PROTEIN VES"/>
    <property type="match status" value="1"/>
</dbReference>
<dbReference type="SUPFAM" id="SSF51182">
    <property type="entry name" value="RmlC-like cupins"/>
    <property type="match status" value="1"/>
</dbReference>
<keyword evidence="2" id="KW-1185">Reference proteome</keyword>
<dbReference type="STRING" id="2754.EH55_06035"/>
<dbReference type="Gene3D" id="2.60.120.10">
    <property type="entry name" value="Jelly Rolls"/>
    <property type="match status" value="1"/>
</dbReference>
<dbReference type="eggNOG" id="COG3758">
    <property type="taxonomic scope" value="Bacteria"/>
</dbReference>
<gene>
    <name evidence="1" type="ORF">EH55_06035</name>
</gene>
<organism evidence="1 2">
    <name type="scientific">Synergistes jonesii</name>
    <dbReference type="NCBI Taxonomy" id="2754"/>
    <lineage>
        <taxon>Bacteria</taxon>
        <taxon>Thermotogati</taxon>
        <taxon>Synergistota</taxon>
        <taxon>Synergistia</taxon>
        <taxon>Synergistales</taxon>
        <taxon>Synergistaceae</taxon>
        <taxon>Synergistes</taxon>
    </lineage>
</organism>
<dbReference type="Pfam" id="PF05962">
    <property type="entry name" value="HutD"/>
    <property type="match status" value="1"/>
</dbReference>
<reference evidence="1 2" key="1">
    <citation type="submission" date="2014-04" db="EMBL/GenBank/DDBJ databases">
        <title>Draft Genome Sequence of Synergistes jonesii.</title>
        <authorList>
            <person name="Coil D.A."/>
            <person name="Eisen J.A."/>
            <person name="Holland-Moritz H.E."/>
        </authorList>
    </citation>
    <scope>NUCLEOTIDE SEQUENCE [LARGE SCALE GENOMIC DNA]</scope>
    <source>
        <strain evidence="1 2">78-1</strain>
    </source>
</reference>
<dbReference type="AlphaFoldDB" id="A0A073J2L5"/>
<comment type="caution">
    <text evidence="1">The sequence shown here is derived from an EMBL/GenBank/DDBJ whole genome shotgun (WGS) entry which is preliminary data.</text>
</comment>
<dbReference type="InterPro" id="IPR011051">
    <property type="entry name" value="RmlC_Cupin_sf"/>
</dbReference>
<evidence type="ECO:0008006" key="3">
    <source>
        <dbReference type="Google" id="ProtNLM"/>
    </source>
</evidence>
<dbReference type="EMBL" id="JMKI01000036">
    <property type="protein sequence ID" value="KEJ91942.1"/>
    <property type="molecule type" value="Genomic_DNA"/>
</dbReference>
<dbReference type="PANTHER" id="PTHR37943:SF1">
    <property type="entry name" value="PROTEIN VES"/>
    <property type="match status" value="1"/>
</dbReference>
<evidence type="ECO:0000313" key="1">
    <source>
        <dbReference type="EMBL" id="KEJ91942.1"/>
    </source>
</evidence>
<proteinExistence type="predicted"/>
<sequence length="202" mass="22801">MTIARKKEFELDHKRWSGGITTQLAIWPEEADYASRRFDWRISSAAVEDERSTFTPLPGVHRHIMTLGGEMTLTHEGIRTRVLKPLSDVEEFEGEWRTTSVGRCTDFNLMLHAGFRGRIAPLHAADVTTLPSAPSEVVWYGIYFAADAKAAIRYDGYRVELSQERGDFVLISYRPRLCVDVMLSFSSSSFVPAVSAAVWRGI</sequence>
<evidence type="ECO:0000313" key="2">
    <source>
        <dbReference type="Proteomes" id="UP000027665"/>
    </source>
</evidence>